<dbReference type="KEGG" id="psco:LY89DRAFT_688511"/>
<accession>A0A194WWI1</accession>
<proteinExistence type="predicted"/>
<reference evidence="1 2" key="1">
    <citation type="submission" date="2015-10" db="EMBL/GenBank/DDBJ databases">
        <title>Full genome of DAOMC 229536 Phialocephala scopiformis, a fungal endophyte of spruce producing the potent anti-insectan compound rugulosin.</title>
        <authorList>
            <consortium name="DOE Joint Genome Institute"/>
            <person name="Walker A.K."/>
            <person name="Frasz S.L."/>
            <person name="Seifert K.A."/>
            <person name="Miller J.D."/>
            <person name="Mondo S.J."/>
            <person name="Labutti K."/>
            <person name="Lipzen A."/>
            <person name="Dockter R."/>
            <person name="Kennedy M."/>
            <person name="Grigoriev I.V."/>
            <person name="Spatafora J.W."/>
        </authorList>
    </citation>
    <scope>NUCLEOTIDE SEQUENCE [LARGE SCALE GENOMIC DNA]</scope>
    <source>
        <strain evidence="1 2">CBS 120377</strain>
    </source>
</reference>
<evidence type="ECO:0000313" key="2">
    <source>
        <dbReference type="Proteomes" id="UP000070700"/>
    </source>
</evidence>
<dbReference type="EMBL" id="KQ947425">
    <property type="protein sequence ID" value="KUJ12039.1"/>
    <property type="molecule type" value="Genomic_DNA"/>
</dbReference>
<dbReference type="InParanoid" id="A0A194WWI1"/>
<sequence>MASMSTMSLPMPFSGEPFPCRIGLTRKDGDNIQNGANEIFMISPAALDTRRGLVDQVKTHFHSLEKRPQSDRVNVPDRCFWGADYDAERVKVTWDPVNTYGASSWAPGTSMNETEITDANLKTMLHALKLSPPSTCVMSLLITHSVPLDLVSRGHANHGY</sequence>
<dbReference type="Proteomes" id="UP000070700">
    <property type="component" value="Unassembled WGS sequence"/>
</dbReference>
<protein>
    <submittedName>
        <fullName evidence="1">Uncharacterized protein</fullName>
    </submittedName>
</protein>
<dbReference type="RefSeq" id="XP_018066394.1">
    <property type="nucleotide sequence ID" value="XM_018215723.1"/>
</dbReference>
<keyword evidence="2" id="KW-1185">Reference proteome</keyword>
<evidence type="ECO:0000313" key="1">
    <source>
        <dbReference type="EMBL" id="KUJ12039.1"/>
    </source>
</evidence>
<dbReference type="AlphaFoldDB" id="A0A194WWI1"/>
<name>A0A194WWI1_MOLSC</name>
<dbReference type="GeneID" id="28825449"/>
<dbReference type="OrthoDB" id="10455913at2759"/>
<gene>
    <name evidence="1" type="ORF">LY89DRAFT_688511</name>
</gene>
<organism evidence="1 2">
    <name type="scientific">Mollisia scopiformis</name>
    <name type="common">Conifer needle endophyte fungus</name>
    <name type="synonym">Phialocephala scopiformis</name>
    <dbReference type="NCBI Taxonomy" id="149040"/>
    <lineage>
        <taxon>Eukaryota</taxon>
        <taxon>Fungi</taxon>
        <taxon>Dikarya</taxon>
        <taxon>Ascomycota</taxon>
        <taxon>Pezizomycotina</taxon>
        <taxon>Leotiomycetes</taxon>
        <taxon>Helotiales</taxon>
        <taxon>Mollisiaceae</taxon>
        <taxon>Mollisia</taxon>
    </lineage>
</organism>